<evidence type="ECO:0000313" key="2">
    <source>
        <dbReference type="EMBL" id="CAK9064482.1"/>
    </source>
</evidence>
<sequence>MRSACGKPWNWPKSNPQVLGPGGVRWMSSRRPSRSKPSERRTCSSAWKRSLLNKKSWRSVGWWRNPPPQWACQDSAMLDVAGAPARAESAVTLSTAQDAGANDEAECVKEEKSEEECPAGAAAALEAEQEAQRMRLFRCPFAEAVDLTYVKRDRQFPYSSDPDDQILRLGRRQLRSFIGEVYTAKRLEDRRREKAAQPRRALHFIMQEMLRRQHGVKCLVHQRSWQILEAVAEHASEDVTVGLFADFLDGTRDLDELSFYLYCSGLVSAVPEEPQANIPPSRLPMGLISESRCLRLVELLFSDLPKAKAVVKEEIEKQLGSRLVENSYEELSYMAEADGIEADALCYALLEGWRLCCLLLSKSMPHFNWRDTVLAFIQADVHGRGWLDPNEVTKVDAQQAVLSRSRELLPVMEQTSLGAFVFRILQHLGGLTEASLKEDVVAEMSHDLGLGKKEHEVGPSCSLSGGLRLTRAISRRLLEMAPSQRRASRPFSVQKREGPDFCHQACCELGQILATDPQSPVFAGPVAQPSI</sequence>
<protein>
    <submittedName>
        <fullName evidence="2">Uncharacterized protein</fullName>
    </submittedName>
</protein>
<accession>A0ABP0NL21</accession>
<gene>
    <name evidence="2" type="ORF">CCMP2556_LOCUS31691</name>
</gene>
<dbReference type="Proteomes" id="UP001642484">
    <property type="component" value="Unassembled WGS sequence"/>
</dbReference>
<reference evidence="2 3" key="1">
    <citation type="submission" date="2024-02" db="EMBL/GenBank/DDBJ databases">
        <authorList>
            <person name="Chen Y."/>
            <person name="Shah S."/>
            <person name="Dougan E. K."/>
            <person name="Thang M."/>
            <person name="Chan C."/>
        </authorList>
    </citation>
    <scope>NUCLEOTIDE SEQUENCE [LARGE SCALE GENOMIC DNA]</scope>
</reference>
<comment type="caution">
    <text evidence="2">The sequence shown here is derived from an EMBL/GenBank/DDBJ whole genome shotgun (WGS) entry which is preliminary data.</text>
</comment>
<dbReference type="EMBL" id="CAXAMN010021917">
    <property type="protein sequence ID" value="CAK9064482.1"/>
    <property type="molecule type" value="Genomic_DNA"/>
</dbReference>
<evidence type="ECO:0000256" key="1">
    <source>
        <dbReference type="SAM" id="MobiDB-lite"/>
    </source>
</evidence>
<keyword evidence="3" id="KW-1185">Reference proteome</keyword>
<proteinExistence type="predicted"/>
<organism evidence="2 3">
    <name type="scientific">Durusdinium trenchii</name>
    <dbReference type="NCBI Taxonomy" id="1381693"/>
    <lineage>
        <taxon>Eukaryota</taxon>
        <taxon>Sar</taxon>
        <taxon>Alveolata</taxon>
        <taxon>Dinophyceae</taxon>
        <taxon>Suessiales</taxon>
        <taxon>Symbiodiniaceae</taxon>
        <taxon>Durusdinium</taxon>
    </lineage>
</organism>
<feature type="region of interest" description="Disordered" evidence="1">
    <location>
        <begin position="1"/>
        <end position="44"/>
    </location>
</feature>
<evidence type="ECO:0000313" key="3">
    <source>
        <dbReference type="Proteomes" id="UP001642484"/>
    </source>
</evidence>
<name>A0ABP0NL21_9DINO</name>